<reference evidence="1 2" key="1">
    <citation type="submission" date="2024-04" db="EMBL/GenBank/DDBJ databases">
        <title>Tritrichomonas musculus Genome.</title>
        <authorList>
            <person name="Alves-Ferreira E."/>
            <person name="Grigg M."/>
            <person name="Lorenzi H."/>
            <person name="Galac M."/>
        </authorList>
    </citation>
    <scope>NUCLEOTIDE SEQUENCE [LARGE SCALE GENOMIC DNA]</scope>
    <source>
        <strain evidence="1 2">EAF2021</strain>
    </source>
</reference>
<name>A0ABR2K7H4_9EUKA</name>
<sequence>MSEAFHTLLVKSLSNEISQEERQQVTNELLALYQSPQSTLDILQFLLNEQNVLIRHAASIGLKKSLQNNWKSSICKSDFHEPVKETIIAIFQNETEQLILHAIVQGIKPIFKTDICKWTQLFELVTSLTNDKTRLDAIEFSLYLITYFTCYLSEALLEANLPFFLDLCNFSFETGNQQLIDTACGLVAVLIGIIDDEELPMMVPAFTKMLDIYSISLSSDDSYAYRISNKLSFAFKKRKDLPLPNDAILSRLFEVAPQNPIIAFTPINQFIETCGKKLSNLFPTIIQQTLAFATALFVDAPLEENDNSMYVLNAIGNISQKIKPRIFFPKFLGMLSTNSLPETIISAMAISYVISNSQEAVTKNISQLSKFILNVLQLDHICAKEVALDIIKDIAILFEEGKSDISRQFMEPLVQLLNLNQPELIKHTLSTLRKLLECTDIDVKLIGPTLQALSGLLTPDSHVPAEKVFDVISALVFSAGEDVAPFVDALFPLIVQTASIPEEKDPNLKANSIEALSHILRFSNLTDELVNQALSLIVASGQTNDFDIRSSVMISLSNILAHKLPQILNFADPIQKLIYVYISEAITSEKELDQYQSSGFNDDGFDDEDSDFDEIESIFASNQNQLNSRTNTFLLIKNIYKLCPQLALQDPSLWFKFSVSSMITINEDLSIAATLASLYMLLNVKNLPDSAEFFEKLKINFEGGSACGPSVVSCCFKAIRRFMENDYPLPEEVINYTLNQGKLALAGDLPCQDEDEVDTDTSILTLSMQVNYFFAVLATKFPNIFPTNDYIKYEEHISSTLKNSEESDEFGISQCVGVLRQLYINSGNGSDPSHFNLTSLQRKFIIKAFIRDLKICDFSVLPEPLIAVRNVLERESDKILPHIQLILDFINNLFNIPYESQMHYWSTMTNAASFLCSLMKLNLESFDLNLISKILPILPVKGDEMEAENIYGTLIWLITETPVGPEIVNQFGSELIRILAQTLGLKDKVLNSFKLSPKTAQGMTNLLNNLMNQIPNAAAIFEQSFTDDPLSQSRCQQRLAPQPQ</sequence>
<protein>
    <recommendedName>
        <fullName evidence="3">Importin N-terminal domain-containing protein</fullName>
    </recommendedName>
</protein>
<proteinExistence type="predicted"/>
<gene>
    <name evidence="1" type="ORF">M9Y10_037846</name>
</gene>
<accession>A0ABR2K7H4</accession>
<dbReference type="EMBL" id="JAPFFF010000006">
    <property type="protein sequence ID" value="KAK8886813.1"/>
    <property type="molecule type" value="Genomic_DNA"/>
</dbReference>
<evidence type="ECO:0000313" key="2">
    <source>
        <dbReference type="Proteomes" id="UP001470230"/>
    </source>
</evidence>
<dbReference type="Gene3D" id="1.25.10.10">
    <property type="entry name" value="Leucine-rich Repeat Variant"/>
    <property type="match status" value="2"/>
</dbReference>
<evidence type="ECO:0008006" key="3">
    <source>
        <dbReference type="Google" id="ProtNLM"/>
    </source>
</evidence>
<evidence type="ECO:0000313" key="1">
    <source>
        <dbReference type="EMBL" id="KAK8886813.1"/>
    </source>
</evidence>
<dbReference type="InterPro" id="IPR011989">
    <property type="entry name" value="ARM-like"/>
</dbReference>
<organism evidence="1 2">
    <name type="scientific">Tritrichomonas musculus</name>
    <dbReference type="NCBI Taxonomy" id="1915356"/>
    <lineage>
        <taxon>Eukaryota</taxon>
        <taxon>Metamonada</taxon>
        <taxon>Parabasalia</taxon>
        <taxon>Tritrichomonadida</taxon>
        <taxon>Tritrichomonadidae</taxon>
        <taxon>Tritrichomonas</taxon>
    </lineage>
</organism>
<dbReference type="InterPro" id="IPR016024">
    <property type="entry name" value="ARM-type_fold"/>
</dbReference>
<keyword evidence="2" id="KW-1185">Reference proteome</keyword>
<dbReference type="SUPFAM" id="SSF48371">
    <property type="entry name" value="ARM repeat"/>
    <property type="match status" value="2"/>
</dbReference>
<comment type="caution">
    <text evidence="1">The sequence shown here is derived from an EMBL/GenBank/DDBJ whole genome shotgun (WGS) entry which is preliminary data.</text>
</comment>
<dbReference type="Proteomes" id="UP001470230">
    <property type="component" value="Unassembled WGS sequence"/>
</dbReference>